<name>X1CMW6_9ZZZZ</name>
<comment type="caution">
    <text evidence="1">The sequence shown here is derived from an EMBL/GenBank/DDBJ whole genome shotgun (WGS) entry which is preliminary data.</text>
</comment>
<feature type="non-terminal residue" evidence="1">
    <location>
        <position position="1"/>
    </location>
</feature>
<proteinExistence type="predicted"/>
<dbReference type="Gene3D" id="3.40.50.970">
    <property type="match status" value="1"/>
</dbReference>
<reference evidence="1" key="1">
    <citation type="journal article" date="2014" name="Front. Microbiol.">
        <title>High frequency of phylogenetically diverse reductive dehalogenase-homologous genes in deep subseafloor sedimentary metagenomes.</title>
        <authorList>
            <person name="Kawai M."/>
            <person name="Futagami T."/>
            <person name="Toyoda A."/>
            <person name="Takaki Y."/>
            <person name="Nishi S."/>
            <person name="Hori S."/>
            <person name="Arai W."/>
            <person name="Tsubouchi T."/>
            <person name="Morono Y."/>
            <person name="Uchiyama I."/>
            <person name="Ito T."/>
            <person name="Fujiyama A."/>
            <person name="Inagaki F."/>
            <person name="Takami H."/>
        </authorList>
    </citation>
    <scope>NUCLEOTIDE SEQUENCE</scope>
    <source>
        <strain evidence="1">Expedition CK06-06</strain>
    </source>
</reference>
<evidence type="ECO:0000313" key="1">
    <source>
        <dbReference type="EMBL" id="GAH09112.1"/>
    </source>
</evidence>
<organism evidence="1">
    <name type="scientific">marine sediment metagenome</name>
    <dbReference type="NCBI Taxonomy" id="412755"/>
    <lineage>
        <taxon>unclassified sequences</taxon>
        <taxon>metagenomes</taxon>
        <taxon>ecological metagenomes</taxon>
    </lineage>
</organism>
<dbReference type="AlphaFoldDB" id="X1CMW6"/>
<dbReference type="SUPFAM" id="SSF52518">
    <property type="entry name" value="Thiamin diphosphate-binding fold (THDP-binding)"/>
    <property type="match status" value="1"/>
</dbReference>
<dbReference type="InterPro" id="IPR029061">
    <property type="entry name" value="THDP-binding"/>
</dbReference>
<evidence type="ECO:0008006" key="2">
    <source>
        <dbReference type="Google" id="ProtNLM"/>
    </source>
</evidence>
<gene>
    <name evidence="1" type="ORF">S01H4_55818</name>
</gene>
<protein>
    <recommendedName>
        <fullName evidence="2">Thiamine pyrophosphate enzyme TPP-binding domain-containing protein</fullName>
    </recommendedName>
</protein>
<accession>X1CMW6</accession>
<dbReference type="EMBL" id="BART01032265">
    <property type="protein sequence ID" value="GAH09112.1"/>
    <property type="molecule type" value="Genomic_DNA"/>
</dbReference>
<sequence length="57" mass="6527">RIRVLRRKNRNPEDIKPAIQRAIESKKPAVIDVDIAFETPIAMKVIGTLKRNRGLYG</sequence>